<evidence type="ECO:0000256" key="1">
    <source>
        <dbReference type="ARBA" id="ARBA00023015"/>
    </source>
</evidence>
<dbReference type="Proteomes" id="UP001596425">
    <property type="component" value="Unassembled WGS sequence"/>
</dbReference>
<dbReference type="SUPFAM" id="SSF51215">
    <property type="entry name" value="Regulatory protein AraC"/>
    <property type="match status" value="1"/>
</dbReference>
<dbReference type="Gene3D" id="1.10.10.60">
    <property type="entry name" value="Homeodomain-like"/>
    <property type="match status" value="1"/>
</dbReference>
<evidence type="ECO:0000259" key="5">
    <source>
        <dbReference type="PROSITE" id="PS01124"/>
    </source>
</evidence>
<comment type="caution">
    <text evidence="6">The sequence shown here is derived from an EMBL/GenBank/DDBJ whole genome shotgun (WGS) entry which is preliminary data.</text>
</comment>
<evidence type="ECO:0000256" key="2">
    <source>
        <dbReference type="ARBA" id="ARBA00023125"/>
    </source>
</evidence>
<dbReference type="RefSeq" id="WP_193192092.1">
    <property type="nucleotide sequence ID" value="NZ_JACZFR010000025.1"/>
</dbReference>
<dbReference type="InterPro" id="IPR014710">
    <property type="entry name" value="RmlC-like_jellyroll"/>
</dbReference>
<evidence type="ECO:0000256" key="3">
    <source>
        <dbReference type="ARBA" id="ARBA00023159"/>
    </source>
</evidence>
<dbReference type="PANTHER" id="PTHR43280">
    <property type="entry name" value="ARAC-FAMILY TRANSCRIPTIONAL REGULATOR"/>
    <property type="match status" value="1"/>
</dbReference>
<reference evidence="7" key="1">
    <citation type="journal article" date="2019" name="Int. J. Syst. Evol. Microbiol.">
        <title>The Global Catalogue of Microorganisms (GCM) 10K type strain sequencing project: providing services to taxonomists for standard genome sequencing and annotation.</title>
        <authorList>
            <consortium name="The Broad Institute Genomics Platform"/>
            <consortium name="The Broad Institute Genome Sequencing Center for Infectious Disease"/>
            <person name="Wu L."/>
            <person name="Ma J."/>
        </authorList>
    </citation>
    <scope>NUCLEOTIDE SEQUENCE [LARGE SCALE GENOMIC DNA]</scope>
    <source>
        <strain evidence="7">CGMCC 1.13718</strain>
    </source>
</reference>
<dbReference type="PANTHER" id="PTHR43280:SF32">
    <property type="entry name" value="TRANSCRIPTIONAL REGULATORY PROTEIN"/>
    <property type="match status" value="1"/>
</dbReference>
<dbReference type="Gene3D" id="2.60.120.10">
    <property type="entry name" value="Jelly Rolls"/>
    <property type="match status" value="1"/>
</dbReference>
<dbReference type="PROSITE" id="PS01124">
    <property type="entry name" value="HTH_ARAC_FAMILY_2"/>
    <property type="match status" value="1"/>
</dbReference>
<protein>
    <submittedName>
        <fullName evidence="6">Helix-turn-helix domain-containing protein</fullName>
    </submittedName>
</protein>
<dbReference type="InterPro" id="IPR003313">
    <property type="entry name" value="AraC-bd"/>
</dbReference>
<dbReference type="Pfam" id="PF12833">
    <property type="entry name" value="HTH_18"/>
    <property type="match status" value="1"/>
</dbReference>
<dbReference type="SMART" id="SM00342">
    <property type="entry name" value="HTH_ARAC"/>
    <property type="match status" value="1"/>
</dbReference>
<keyword evidence="4" id="KW-0804">Transcription</keyword>
<dbReference type="EMBL" id="JBHSVR010000001">
    <property type="protein sequence ID" value="MFC6632555.1"/>
    <property type="molecule type" value="Genomic_DNA"/>
</dbReference>
<evidence type="ECO:0000313" key="7">
    <source>
        <dbReference type="Proteomes" id="UP001596425"/>
    </source>
</evidence>
<dbReference type="InterPro" id="IPR047264">
    <property type="entry name" value="Cupin_HpaA-like_N"/>
</dbReference>
<proteinExistence type="predicted"/>
<sequence length="299" mass="33764">MIQPQLSAPVFHLYGENHSWPTPDLIHCESISSRSQLHDWKIKPHRHSDLVQLLFLRAGRADAELDGSAHLLQPATLLLVPAMCIHGFQFSRDVSGEVISLATPLVGQLATRQPLLRPLLREVALFPLENLRQRFETLIGEIAAEYARPAPGRELVLESLAGILLTWIARLNTEPAATGGQPADRGGQHLLRFSRLVEREYRAHRPIDFYAERIGITPAHLNALCRRLSGRSALQIIHERLLLEAKRALIYTAMTINQVSDSLGFSEPAYFTRFFKRLTGLSPRVFRGQQLQTEQREND</sequence>
<evidence type="ECO:0000256" key="4">
    <source>
        <dbReference type="ARBA" id="ARBA00023163"/>
    </source>
</evidence>
<dbReference type="InterPro" id="IPR037923">
    <property type="entry name" value="HTH-like"/>
</dbReference>
<keyword evidence="7" id="KW-1185">Reference proteome</keyword>
<name>A0ABW1YIM8_9GAMM</name>
<dbReference type="InterPro" id="IPR009057">
    <property type="entry name" value="Homeodomain-like_sf"/>
</dbReference>
<evidence type="ECO:0000313" key="6">
    <source>
        <dbReference type="EMBL" id="MFC6632555.1"/>
    </source>
</evidence>
<feature type="domain" description="HTH araC/xylS-type" evidence="5">
    <location>
        <begin position="191"/>
        <end position="289"/>
    </location>
</feature>
<dbReference type="PRINTS" id="PR00032">
    <property type="entry name" value="HTHARAC"/>
</dbReference>
<keyword evidence="1" id="KW-0805">Transcription regulation</keyword>
<dbReference type="InterPro" id="IPR020449">
    <property type="entry name" value="Tscrpt_reg_AraC-type_HTH"/>
</dbReference>
<dbReference type="InterPro" id="IPR018060">
    <property type="entry name" value="HTH_AraC"/>
</dbReference>
<dbReference type="CDD" id="cd06999">
    <property type="entry name" value="cupin_HpaA-like_N"/>
    <property type="match status" value="1"/>
</dbReference>
<dbReference type="SUPFAM" id="SSF46689">
    <property type="entry name" value="Homeodomain-like"/>
    <property type="match status" value="1"/>
</dbReference>
<gene>
    <name evidence="6" type="ORF">ACFQBM_04645</name>
</gene>
<dbReference type="Pfam" id="PF02311">
    <property type="entry name" value="AraC_binding"/>
    <property type="match status" value="1"/>
</dbReference>
<keyword evidence="2" id="KW-0238">DNA-binding</keyword>
<accession>A0ABW1YIM8</accession>
<keyword evidence="3" id="KW-0010">Activator</keyword>
<organism evidence="6 7">
    <name type="scientific">Microbulbifer taiwanensis</name>
    <dbReference type="NCBI Taxonomy" id="986746"/>
    <lineage>
        <taxon>Bacteria</taxon>
        <taxon>Pseudomonadati</taxon>
        <taxon>Pseudomonadota</taxon>
        <taxon>Gammaproteobacteria</taxon>
        <taxon>Cellvibrionales</taxon>
        <taxon>Microbulbiferaceae</taxon>
        <taxon>Microbulbifer</taxon>
    </lineage>
</organism>